<name>A0AAV6KZG5_9ERIC</name>
<organism evidence="1 2">
    <name type="scientific">Rhododendron griersonianum</name>
    <dbReference type="NCBI Taxonomy" id="479676"/>
    <lineage>
        <taxon>Eukaryota</taxon>
        <taxon>Viridiplantae</taxon>
        <taxon>Streptophyta</taxon>
        <taxon>Embryophyta</taxon>
        <taxon>Tracheophyta</taxon>
        <taxon>Spermatophyta</taxon>
        <taxon>Magnoliopsida</taxon>
        <taxon>eudicotyledons</taxon>
        <taxon>Gunneridae</taxon>
        <taxon>Pentapetalae</taxon>
        <taxon>asterids</taxon>
        <taxon>Ericales</taxon>
        <taxon>Ericaceae</taxon>
        <taxon>Ericoideae</taxon>
        <taxon>Rhodoreae</taxon>
        <taxon>Rhododendron</taxon>
    </lineage>
</organism>
<protein>
    <submittedName>
        <fullName evidence="1">Uncharacterized protein</fullName>
    </submittedName>
</protein>
<evidence type="ECO:0000313" key="1">
    <source>
        <dbReference type="EMBL" id="KAG5557037.1"/>
    </source>
</evidence>
<proteinExistence type="predicted"/>
<dbReference type="EMBL" id="JACTNZ010000003">
    <property type="protein sequence ID" value="KAG5557037.1"/>
    <property type="molecule type" value="Genomic_DNA"/>
</dbReference>
<dbReference type="AlphaFoldDB" id="A0AAV6KZG5"/>
<evidence type="ECO:0000313" key="2">
    <source>
        <dbReference type="Proteomes" id="UP000823749"/>
    </source>
</evidence>
<comment type="caution">
    <text evidence="1">The sequence shown here is derived from an EMBL/GenBank/DDBJ whole genome shotgun (WGS) entry which is preliminary data.</text>
</comment>
<dbReference type="Proteomes" id="UP000823749">
    <property type="component" value="Chromosome 3"/>
</dbReference>
<keyword evidence="2" id="KW-1185">Reference proteome</keyword>
<gene>
    <name evidence="1" type="ORF">RHGRI_007325</name>
</gene>
<reference evidence="1" key="1">
    <citation type="submission" date="2020-08" db="EMBL/GenBank/DDBJ databases">
        <title>Plant Genome Project.</title>
        <authorList>
            <person name="Zhang R.-G."/>
        </authorList>
    </citation>
    <scope>NUCLEOTIDE SEQUENCE</scope>
    <source>
        <strain evidence="1">WSP0</strain>
        <tissue evidence="1">Leaf</tissue>
    </source>
</reference>
<accession>A0AAV6KZG5</accession>
<sequence length="60" mass="6695">METHLSTVPFHPLLTPPPHFAALKFKSITHSLSLSLSLSQLESVCLSQRPEPWPWVSTVS</sequence>